<proteinExistence type="predicted"/>
<name>A0A9R1UEK6_LACSA</name>
<reference evidence="1 2" key="1">
    <citation type="journal article" date="2017" name="Nat. Commun.">
        <title>Genome assembly with in vitro proximity ligation data and whole-genome triplication in lettuce.</title>
        <authorList>
            <person name="Reyes-Chin-Wo S."/>
            <person name="Wang Z."/>
            <person name="Yang X."/>
            <person name="Kozik A."/>
            <person name="Arikit S."/>
            <person name="Song C."/>
            <person name="Xia L."/>
            <person name="Froenicke L."/>
            <person name="Lavelle D.O."/>
            <person name="Truco M.J."/>
            <person name="Xia R."/>
            <person name="Zhu S."/>
            <person name="Xu C."/>
            <person name="Xu H."/>
            <person name="Xu X."/>
            <person name="Cox K."/>
            <person name="Korf I."/>
            <person name="Meyers B.C."/>
            <person name="Michelmore R.W."/>
        </authorList>
    </citation>
    <scope>NUCLEOTIDE SEQUENCE [LARGE SCALE GENOMIC DNA]</scope>
    <source>
        <strain evidence="2">cv. Salinas</strain>
        <tissue evidence="1">Seedlings</tissue>
    </source>
</reference>
<evidence type="ECO:0000313" key="2">
    <source>
        <dbReference type="Proteomes" id="UP000235145"/>
    </source>
</evidence>
<keyword evidence="2" id="KW-1185">Reference proteome</keyword>
<dbReference type="EMBL" id="NBSK02000009">
    <property type="protein sequence ID" value="KAJ0185673.1"/>
    <property type="molecule type" value="Genomic_DNA"/>
</dbReference>
<protein>
    <submittedName>
        <fullName evidence="1">Uncharacterized protein</fullName>
    </submittedName>
</protein>
<sequence>MKIEIPKFVEKAHPDNFIDWLSTIEIFLSVRYSRALEETTCERQEIQYRDMGQDEEFLPANHRQESFLEYHNLSLRIPYVEDFIAKIDWLQMRCVVDEDEEPVIT</sequence>
<comment type="caution">
    <text evidence="1">The sequence shown here is derived from an EMBL/GenBank/DDBJ whole genome shotgun (WGS) entry which is preliminary data.</text>
</comment>
<evidence type="ECO:0000313" key="1">
    <source>
        <dbReference type="EMBL" id="KAJ0185673.1"/>
    </source>
</evidence>
<organism evidence="1 2">
    <name type="scientific">Lactuca sativa</name>
    <name type="common">Garden lettuce</name>
    <dbReference type="NCBI Taxonomy" id="4236"/>
    <lineage>
        <taxon>Eukaryota</taxon>
        <taxon>Viridiplantae</taxon>
        <taxon>Streptophyta</taxon>
        <taxon>Embryophyta</taxon>
        <taxon>Tracheophyta</taxon>
        <taxon>Spermatophyta</taxon>
        <taxon>Magnoliopsida</taxon>
        <taxon>eudicotyledons</taxon>
        <taxon>Gunneridae</taxon>
        <taxon>Pentapetalae</taxon>
        <taxon>asterids</taxon>
        <taxon>campanulids</taxon>
        <taxon>Asterales</taxon>
        <taxon>Asteraceae</taxon>
        <taxon>Cichorioideae</taxon>
        <taxon>Cichorieae</taxon>
        <taxon>Lactucinae</taxon>
        <taxon>Lactuca</taxon>
    </lineage>
</organism>
<accession>A0A9R1UEK6</accession>
<dbReference type="AlphaFoldDB" id="A0A9R1UEK6"/>
<gene>
    <name evidence="1" type="ORF">LSAT_V11C900466940</name>
</gene>
<dbReference type="Proteomes" id="UP000235145">
    <property type="component" value="Unassembled WGS sequence"/>
</dbReference>